<gene>
    <name evidence="2" type="ORF">BDY17DRAFT_298529</name>
</gene>
<accession>A0A6A6PR91</accession>
<dbReference type="EMBL" id="MU001636">
    <property type="protein sequence ID" value="KAF2482435.1"/>
    <property type="molecule type" value="Genomic_DNA"/>
</dbReference>
<protein>
    <submittedName>
        <fullName evidence="2">Uncharacterized protein</fullName>
    </submittedName>
</protein>
<evidence type="ECO:0000256" key="1">
    <source>
        <dbReference type="SAM" id="MobiDB-lite"/>
    </source>
</evidence>
<name>A0A6A6PR91_9PEZI</name>
<proteinExistence type="predicted"/>
<feature type="compositionally biased region" description="Basic residues" evidence="1">
    <location>
        <begin position="137"/>
        <end position="151"/>
    </location>
</feature>
<dbReference type="AlphaFoldDB" id="A0A6A6PR91"/>
<feature type="compositionally biased region" description="Low complexity" evidence="1">
    <location>
        <begin position="152"/>
        <end position="171"/>
    </location>
</feature>
<keyword evidence="3" id="KW-1185">Reference proteome</keyword>
<dbReference type="RefSeq" id="XP_033589005.1">
    <property type="nucleotide sequence ID" value="XM_033733754.1"/>
</dbReference>
<sequence length="191" mass="20882">MFVSPLLHDNILDFDDNDDMGLISRSRAPLGSNRPERGSRSDMRASHRAAYGSDKMGDAARTPSSSSDGSKSDSCHVNGPPPYVEGANDCRRSEKAQHAPSDNEATFPDNATQPNNEKAVERSDSALATASNQDARGRKHWKGKLHQRRRSSLSGSSSGSSSSGSSMSLHSLRNKIHRKINQKFQRRFGRS</sequence>
<dbReference type="GeneID" id="54474756"/>
<reference evidence="2" key="1">
    <citation type="journal article" date="2020" name="Stud. Mycol.">
        <title>101 Dothideomycetes genomes: a test case for predicting lifestyles and emergence of pathogens.</title>
        <authorList>
            <person name="Haridas S."/>
            <person name="Albert R."/>
            <person name="Binder M."/>
            <person name="Bloem J."/>
            <person name="Labutti K."/>
            <person name="Salamov A."/>
            <person name="Andreopoulos B."/>
            <person name="Baker S."/>
            <person name="Barry K."/>
            <person name="Bills G."/>
            <person name="Bluhm B."/>
            <person name="Cannon C."/>
            <person name="Castanera R."/>
            <person name="Culley D."/>
            <person name="Daum C."/>
            <person name="Ezra D."/>
            <person name="Gonzalez J."/>
            <person name="Henrissat B."/>
            <person name="Kuo A."/>
            <person name="Liang C."/>
            <person name="Lipzen A."/>
            <person name="Lutzoni F."/>
            <person name="Magnuson J."/>
            <person name="Mondo S."/>
            <person name="Nolan M."/>
            <person name="Ohm R."/>
            <person name="Pangilinan J."/>
            <person name="Park H.-J."/>
            <person name="Ramirez L."/>
            <person name="Alfaro M."/>
            <person name="Sun H."/>
            <person name="Tritt A."/>
            <person name="Yoshinaga Y."/>
            <person name="Zwiers L.-H."/>
            <person name="Turgeon B."/>
            <person name="Goodwin S."/>
            <person name="Spatafora J."/>
            <person name="Crous P."/>
            <person name="Grigoriev I."/>
        </authorList>
    </citation>
    <scope>NUCLEOTIDE SEQUENCE</scope>
    <source>
        <strain evidence="2">CBS 113389</strain>
    </source>
</reference>
<feature type="region of interest" description="Disordered" evidence="1">
    <location>
        <begin position="1"/>
        <end position="191"/>
    </location>
</feature>
<evidence type="ECO:0000313" key="2">
    <source>
        <dbReference type="EMBL" id="KAF2482435.1"/>
    </source>
</evidence>
<dbReference type="Proteomes" id="UP000799767">
    <property type="component" value="Unassembled WGS sequence"/>
</dbReference>
<evidence type="ECO:0000313" key="3">
    <source>
        <dbReference type="Proteomes" id="UP000799767"/>
    </source>
</evidence>
<feature type="compositionally biased region" description="Basic and acidic residues" evidence="1">
    <location>
        <begin position="88"/>
        <end position="97"/>
    </location>
</feature>
<feature type="compositionally biased region" description="Basic and acidic residues" evidence="1">
    <location>
        <begin position="34"/>
        <end position="45"/>
    </location>
</feature>
<organism evidence="2 3">
    <name type="scientific">Neohortaea acidophila</name>
    <dbReference type="NCBI Taxonomy" id="245834"/>
    <lineage>
        <taxon>Eukaryota</taxon>
        <taxon>Fungi</taxon>
        <taxon>Dikarya</taxon>
        <taxon>Ascomycota</taxon>
        <taxon>Pezizomycotina</taxon>
        <taxon>Dothideomycetes</taxon>
        <taxon>Dothideomycetidae</taxon>
        <taxon>Mycosphaerellales</taxon>
        <taxon>Teratosphaeriaceae</taxon>
        <taxon>Neohortaea</taxon>
    </lineage>
</organism>
<feature type="compositionally biased region" description="Basic residues" evidence="1">
    <location>
        <begin position="172"/>
        <end position="191"/>
    </location>
</feature>